<feature type="transmembrane region" description="Helical" evidence="8">
    <location>
        <begin position="2801"/>
        <end position="2819"/>
    </location>
</feature>
<evidence type="ECO:0000256" key="2">
    <source>
        <dbReference type="ARBA" id="ARBA00022692"/>
    </source>
</evidence>
<feature type="domain" description="C-type lectin" evidence="9">
    <location>
        <begin position="1232"/>
        <end position="1359"/>
    </location>
</feature>
<dbReference type="InterPro" id="IPR016186">
    <property type="entry name" value="C-type_lectin-like/link_sf"/>
</dbReference>
<feature type="coiled-coil region" evidence="6">
    <location>
        <begin position="3082"/>
        <end position="3109"/>
    </location>
</feature>
<dbReference type="EMBL" id="LGRX02033278">
    <property type="protein sequence ID" value="KAK3241931.1"/>
    <property type="molecule type" value="Genomic_DNA"/>
</dbReference>
<feature type="transmembrane region" description="Helical" evidence="8">
    <location>
        <begin position="2873"/>
        <end position="2896"/>
    </location>
</feature>
<feature type="region of interest" description="Disordered" evidence="7">
    <location>
        <begin position="1028"/>
        <end position="1069"/>
    </location>
</feature>
<evidence type="ECO:0000259" key="10">
    <source>
        <dbReference type="PROSITE" id="PS50222"/>
    </source>
</evidence>
<feature type="region of interest" description="Disordered" evidence="7">
    <location>
        <begin position="1"/>
        <end position="36"/>
    </location>
</feature>
<dbReference type="InterPro" id="IPR002048">
    <property type="entry name" value="EF_hand_dom"/>
</dbReference>
<dbReference type="Proteomes" id="UP001190700">
    <property type="component" value="Unassembled WGS sequence"/>
</dbReference>
<feature type="transmembrane region" description="Helical" evidence="8">
    <location>
        <begin position="2644"/>
        <end position="2662"/>
    </location>
</feature>
<keyword evidence="5 8" id="KW-0472">Membrane</keyword>
<dbReference type="Gene3D" id="3.10.100.10">
    <property type="entry name" value="Mannose-Binding Protein A, subunit A"/>
    <property type="match status" value="1"/>
</dbReference>
<evidence type="ECO:0000256" key="6">
    <source>
        <dbReference type="SAM" id="Coils"/>
    </source>
</evidence>
<reference evidence="12 13" key="1">
    <citation type="journal article" date="2015" name="Genome Biol. Evol.">
        <title>Comparative Genomics of a Bacterivorous Green Alga Reveals Evolutionary Causalities and Consequences of Phago-Mixotrophic Mode of Nutrition.</title>
        <authorList>
            <person name="Burns J.A."/>
            <person name="Paasch A."/>
            <person name="Narechania A."/>
            <person name="Kim E."/>
        </authorList>
    </citation>
    <scope>NUCLEOTIDE SEQUENCE [LARGE SCALE GENOMIC DNA]</scope>
    <source>
        <strain evidence="12 13">PLY_AMNH</strain>
    </source>
</reference>
<keyword evidence="4 8" id="KW-1133">Transmembrane helix</keyword>
<keyword evidence="2 8" id="KW-0812">Transmembrane</keyword>
<feature type="region of interest" description="Disordered" evidence="7">
    <location>
        <begin position="1526"/>
        <end position="1553"/>
    </location>
</feature>
<dbReference type="InterPro" id="IPR003609">
    <property type="entry name" value="Pan_app"/>
</dbReference>
<evidence type="ECO:0000313" key="13">
    <source>
        <dbReference type="Proteomes" id="UP001190700"/>
    </source>
</evidence>
<dbReference type="Pfam" id="PF00024">
    <property type="entry name" value="PAN_1"/>
    <property type="match status" value="1"/>
</dbReference>
<dbReference type="PANTHER" id="PTHR10877:SF183">
    <property type="entry name" value="AT14535P-RELATED"/>
    <property type="match status" value="1"/>
</dbReference>
<dbReference type="CDD" id="cd00051">
    <property type="entry name" value="EFh"/>
    <property type="match status" value="1"/>
</dbReference>
<evidence type="ECO:0000259" key="11">
    <source>
        <dbReference type="PROSITE" id="PS50948"/>
    </source>
</evidence>
<dbReference type="PROSITE" id="PS50948">
    <property type="entry name" value="PAN"/>
    <property type="match status" value="1"/>
</dbReference>
<keyword evidence="6" id="KW-0175">Coiled coil</keyword>
<dbReference type="InterPro" id="IPR001304">
    <property type="entry name" value="C-type_lectin-like"/>
</dbReference>
<name>A0AAE0BSG6_9CHLO</name>
<evidence type="ECO:0000256" key="1">
    <source>
        <dbReference type="ARBA" id="ARBA00004141"/>
    </source>
</evidence>
<feature type="transmembrane region" description="Helical" evidence="8">
    <location>
        <begin position="2762"/>
        <end position="2780"/>
    </location>
</feature>
<feature type="domain" description="Apple" evidence="11">
    <location>
        <begin position="1623"/>
        <end position="1703"/>
    </location>
</feature>
<dbReference type="GO" id="GO:0016020">
    <property type="term" value="C:membrane"/>
    <property type="evidence" value="ECO:0007669"/>
    <property type="project" value="UniProtKB-SubCell"/>
</dbReference>
<dbReference type="Gene3D" id="1.10.238.10">
    <property type="entry name" value="EF-hand"/>
    <property type="match status" value="1"/>
</dbReference>
<evidence type="ECO:0000256" key="3">
    <source>
        <dbReference type="ARBA" id="ARBA00022837"/>
    </source>
</evidence>
<keyword evidence="13" id="KW-1185">Reference proteome</keyword>
<dbReference type="GO" id="GO:0005509">
    <property type="term" value="F:calcium ion binding"/>
    <property type="evidence" value="ECO:0007669"/>
    <property type="project" value="InterPro"/>
</dbReference>
<feature type="region of interest" description="Disordered" evidence="7">
    <location>
        <begin position="2067"/>
        <end position="2089"/>
    </location>
</feature>
<dbReference type="SUPFAM" id="SSF47473">
    <property type="entry name" value="EF-hand"/>
    <property type="match status" value="1"/>
</dbReference>
<evidence type="ECO:0000313" key="12">
    <source>
        <dbReference type="EMBL" id="KAK3241931.1"/>
    </source>
</evidence>
<dbReference type="InterPro" id="IPR016187">
    <property type="entry name" value="CTDL_fold"/>
</dbReference>
<evidence type="ECO:0008006" key="14">
    <source>
        <dbReference type="Google" id="ProtNLM"/>
    </source>
</evidence>
<dbReference type="Gene3D" id="1.10.287.70">
    <property type="match status" value="1"/>
</dbReference>
<dbReference type="InterPro" id="IPR018247">
    <property type="entry name" value="EF_Hand_1_Ca_BS"/>
</dbReference>
<evidence type="ECO:0000256" key="7">
    <source>
        <dbReference type="SAM" id="MobiDB-lite"/>
    </source>
</evidence>
<protein>
    <recommendedName>
        <fullName evidence="14">Calmodulin</fullName>
    </recommendedName>
</protein>
<comment type="subcellular location">
    <subcellularLocation>
        <location evidence="1">Membrane</location>
        <topology evidence="1">Multi-pass membrane protein</topology>
    </subcellularLocation>
</comment>
<dbReference type="PROSITE" id="PS50041">
    <property type="entry name" value="C_TYPE_LECTIN_2"/>
    <property type="match status" value="1"/>
</dbReference>
<comment type="caution">
    <text evidence="12">The sequence shown here is derived from an EMBL/GenBank/DDBJ whole genome shotgun (WGS) entry which is preliminary data.</text>
</comment>
<keyword evidence="3" id="KW-0106">Calcium</keyword>
<dbReference type="SMART" id="SM00034">
    <property type="entry name" value="CLECT"/>
    <property type="match status" value="1"/>
</dbReference>
<dbReference type="PANTHER" id="PTHR10877">
    <property type="entry name" value="POLYCYSTIN FAMILY MEMBER"/>
    <property type="match status" value="1"/>
</dbReference>
<dbReference type="Gene3D" id="3.50.4.10">
    <property type="entry name" value="Hepatocyte Growth Factor"/>
    <property type="match status" value="1"/>
</dbReference>
<dbReference type="PROSITE" id="PS00018">
    <property type="entry name" value="EF_HAND_1"/>
    <property type="match status" value="2"/>
</dbReference>
<feature type="compositionally biased region" description="Acidic residues" evidence="7">
    <location>
        <begin position="1049"/>
        <end position="1069"/>
    </location>
</feature>
<gene>
    <name evidence="12" type="ORF">CYMTET_48339</name>
</gene>
<proteinExistence type="predicted"/>
<dbReference type="SUPFAM" id="SSF56436">
    <property type="entry name" value="C-type lectin-like"/>
    <property type="match status" value="1"/>
</dbReference>
<dbReference type="Pfam" id="PF00059">
    <property type="entry name" value="Lectin_C"/>
    <property type="match status" value="1"/>
</dbReference>
<sequence>MPRPAARAASVAKSKNSRSESSFHEASPAGDTATDLASQQEAMERLANFDSNCDGVLDEEELAMATAVLRTKSNKRESTAVLRRLISNIDTDGDGAIDAEEMQVSEDAKKISERIHLLRHLSGRFTERIDRKRDYVNMLSFILFISFYFSLLFVQRKAFIAYDVTYTLSTTVLPANADGSAVSSFTSKNDIYGWLSDLVSDVWQDPSCGDKVCEPPYEFANFGLNDLGCLADCGLNPFTTSVTLKLRASAWELLDAESITDFKRRTQWNLCTFTEGLKTGTYNLTSLTIREHFRKDDVTGLYNVPRSGILCWWSTWQRFSTVPEVVTTDLQLLNAEWKLLLDAPMGGVSVEVNNASSGKSLASLDFCRPPCVRQQDCEANFYCDTSAHDAAGSCMPCSDAGDERCIWAEEHSEMAAATFCDSGDCGDLVWETISLTYGCEPFLDMTFSPVHLVAAVAECKDICEAKVGCQRINVVTASSDVFGDGLLCLLLPHRCSGPESLHQPPDEGFIDAGATFGTWLQSVRMLAFASFQLKELPPSQSELATNYLQSYATTTSCEGDDRAMLFLKARGPSPETYAFEMKQFAAPYSELRGNYDNEDSDEGDRAAESFDALQTSNADDSRRLADGNVCTLPFTVYGREFQDCEWRANRSAPLRESVEQQHRWSCAHGAADLENVCRSQSTLLEVDEAPGAQCDMQGQAMYVEGADLAAGWHAFEFCGADLGTRSYHLQAWDNSAGRTGWYGGELMLATHGNLWSDTLTVNAGTSGDCALCNGEVARNQSPRNHCERGRSPIVGGHDCEMAAIFLNESFHGAISDDTLPAGCIISDGDEKCAAGVYQNGHDTGQSKAGFYKLCYFQSSGEASWYEPVEEEPWLCVRDSDCRYEGCYEPSWELPGHCDTNSGRCFHGKEDNGCTPSSYDSDEVPAACTDASWSYCPQSGIDCAADCPPPTSCEEFRFLIDSSKDAPTAYKGCLADCMRGHVDAMHYATAAPYERSYCPDAAVKVLYGNCEVSANGTCVASPAAAWYDQGQSEESEAPSVDSNDDATKDDADDDDDDDNDDDDKDDDPVYTEENLCVISLSGPIRLRVSDFHMVDGAVFVYTRANWDYTTSVPWYLPPEGPEDVYADANTVLVGYTPDQRSSYGICAAPTDPCIDMQWHSPTIGSCKDHERGGFCTPSGGYGPTWQHYLPQSTFQDFAVDGVDASMACCACGGGQKPTDVEESAACPRGWKCVGGIGYKAFFSAPLDWKSAQLYCEALGGSLATIESQEQNDAVFTRTAALPHFIGLQKNSSVGNGEWRWIEHGRGVQPPGEAGSSSMDTGNYTQWKRSIDPAVGGGCGMMSDGLWAPQSCLASMPFVCSVRTGFENSTQLAGIGCADGDCDTSFTGSHSDCWQQCAGRHAGDLLAIEISQTSEAGLATCCCHTTCACYAPQPANTMYVQSWFTAFDSVPMCKPPTAPSELLPPFHRPSNKQTLVSSSVNQRARNATCSVLPATRASPQTVPGWKDLAGLTIACGIQVMAIAASVRSGSGDGVQEGDETSAVEEHETPGEEGVKKGACNIHDETKCRSPGTDDFDCCASMEWNEPQTCAEGYVPMRGGPSNNCDGKCSVECGSIYECRFACSDCHTNYAYYIPHDAGAFQDGVAQYTFERSANACQARCAAAPECAFFTFYAASGGACALSSSKAVQYSSTVGITDVKDYPYVRGGPISGPKYCASGNQSLIACSGATETRISGDSLTTNGNAPEGLRHFMHAHGYKGFVSSHITLPIDGTCPNTSTVLVRGIAYFPNATSTASWGIRDTAGTLSPIARMAPRATVDVSHSFCLDTSVQGVYTVEILDYGGDCRPMFTDNKEERGEYSVGEDGSTACACGEVVDSIEACKYLAARAYPETASERLASRELGEIQAHPKGCYRYQSVSGTVMETSFVFSWNNSLVRDTYDPYDRARMSPICKVEGFVGRVDVVDRNGCNIGHDANHIPPPAKTKRTDNILHLRTGGRGATEADLPGYDLLSFEACAVHDHGVMGNKLTHGTLSTEERETIEECAGRCTEDIHCQAFAWIPGLDAPVTDAGGGPGFGSSSSSSTADTNPGSECKTFSMIPKSTALPLDTSAVDINSTARCYARIYVEDEACTLPDSTDVTSRWLYDADDITDGWEVHGSHDGLYNAVCSPRLQTMAYGGDMSWSLIKPVKVPSVTEESAAQLSVGVAALASVLDLFAAPGNNISEGSDHFVATAAMGAGFHDFEDQEVSWCMTPGLYVMIHAAEVHVDTRPGGYLDKRAETYGWFGGTISVEDHAGCVFLHVGRNASQDLAEVEYELLTVGSGADGELLTDVLTGECISLEEKCGVDDTVLLETFTAEPASLHVDGVPRWMLYERVCGDATCANSGASQAGAHFDHCCKPHLGHLALNVTLPYTGLEEHIPVGNSEPRKRYLGVSGSNRMLAGILLTQKRYIEEECRTRYDDLSGACHAANADSDEPYGVDPVFLVSSALFRKDLAPATCCNISAYTADCMPPQCGDFYKESEMSSATSGHWRQGFSPVQNEVRGGTPYGFFPYGSRKDFHIWFDINLSRRRATRLLQYLQDGLYLDANTKSLNAQIITYNAELRYFCNTQLDFSFASENGGVIGIVSKIQTVNFEMYDTPMSKFRGALEAIFVVCVFITAYIELRDLVMTKVDTGSFRDYFSSYWNYFDLVSISLNLTVVFSWMSTYLLYMATFTMKPRYDVYTSLSSEARWLKLDEDENGKSEEFDNALDIFEQMNFLTEFQVTYMMLNGLNSFFFIIRLLKVCDFQPRMGILTRTIAMAASDLYHFFLLLLLIFMGYSITGHLVFGTTLKPFSRLMDSMYTLFNLMVFGDNSMADDLFLLIKSHGTAMGIVAISFYTSYAMLVVLILLNFLLAIIVDAFTCIKESIKETTSLHTELYQYTQNAVYQNIMKSQVTDEAVVRALADMQRAGEVQLQDLQGTAWKSSPREDKTVVECKDDEWEDKILLQHTDGGSMIFSGTDVRETLEASSELCGGMSAGSRKSTAPGDTVVDISAKHAAGFCHAIAKLAMQTFGMNQLEAKREHARVSGEKDQNQREKNMYDILQILQMQAQESNSKLNSLQQQLEDALHAKKIEQ</sequence>
<dbReference type="PROSITE" id="PS50222">
    <property type="entry name" value="EF_HAND_2"/>
    <property type="match status" value="2"/>
</dbReference>
<evidence type="ECO:0000256" key="4">
    <source>
        <dbReference type="ARBA" id="ARBA00022989"/>
    </source>
</evidence>
<evidence type="ECO:0000256" key="8">
    <source>
        <dbReference type="SAM" id="Phobius"/>
    </source>
</evidence>
<dbReference type="CDD" id="cd00037">
    <property type="entry name" value="CLECT"/>
    <property type="match status" value="1"/>
</dbReference>
<dbReference type="Pfam" id="PF08016">
    <property type="entry name" value="PKD_channel"/>
    <property type="match status" value="1"/>
</dbReference>
<evidence type="ECO:0000259" key="9">
    <source>
        <dbReference type="PROSITE" id="PS50041"/>
    </source>
</evidence>
<dbReference type="InterPro" id="IPR011992">
    <property type="entry name" value="EF-hand-dom_pair"/>
</dbReference>
<evidence type="ECO:0000256" key="5">
    <source>
        <dbReference type="ARBA" id="ARBA00023136"/>
    </source>
</evidence>
<feature type="domain" description="EF-hand" evidence="10">
    <location>
        <begin position="77"/>
        <end position="112"/>
    </location>
</feature>
<organism evidence="12 13">
    <name type="scientific">Cymbomonas tetramitiformis</name>
    <dbReference type="NCBI Taxonomy" id="36881"/>
    <lineage>
        <taxon>Eukaryota</taxon>
        <taxon>Viridiplantae</taxon>
        <taxon>Chlorophyta</taxon>
        <taxon>Pyramimonadophyceae</taxon>
        <taxon>Pyramimonadales</taxon>
        <taxon>Pyramimonadaceae</taxon>
        <taxon>Cymbomonas</taxon>
    </lineage>
</organism>
<dbReference type="SMART" id="SM00054">
    <property type="entry name" value="EFh"/>
    <property type="match status" value="2"/>
</dbReference>
<feature type="transmembrane region" description="Helical" evidence="8">
    <location>
        <begin position="2683"/>
        <end position="2708"/>
    </location>
</feature>
<feature type="compositionally biased region" description="Basic and acidic residues" evidence="7">
    <location>
        <begin position="1541"/>
        <end position="1553"/>
    </location>
</feature>
<dbReference type="InterPro" id="IPR051223">
    <property type="entry name" value="Polycystin"/>
</dbReference>
<feature type="domain" description="EF-hand" evidence="10">
    <location>
        <begin position="37"/>
        <end position="72"/>
    </location>
</feature>
<accession>A0AAE0BSG6</accession>
<dbReference type="InterPro" id="IPR013122">
    <property type="entry name" value="PKD1_2_channel"/>
</dbReference>
<feature type="transmembrane region" description="Helical" evidence="8">
    <location>
        <begin position="135"/>
        <end position="154"/>
    </location>
</feature>